<accession>A0A6A4VJE0</accession>
<comment type="subcellular location">
    <subcellularLocation>
        <location evidence="1">Cell membrane</location>
        <topology evidence="1">Multi-pass membrane protein</topology>
    </subcellularLocation>
</comment>
<dbReference type="EMBL" id="VIIS01001760">
    <property type="protein sequence ID" value="KAF0293219.1"/>
    <property type="molecule type" value="Genomic_DNA"/>
</dbReference>
<sequence>MSHARLLRRAVLVVSLLTLTGLHVQQERPAAGWRVVRLLPLTMCLTSAVANTVNTVSVADSAPAVLYSLTMGLFTYHTLLLLVHLLRRRRHLHDLLRRAAALEEATAAQSRPGDHTALRLQTVTTCGLLIGASTLGTASFLSQESLSHPKYPIPVAVPPALQAPPGYWVITVLQVLLTVVLAGTTLVFELLFAGLADAVALFQTRLERYCQEHIGRRSEALDDIKENVSERQPLDHHQVGDAEKGWLPSNTGSVGPLSKAGLWIMDELRPRVRPVTSPSPIWEPPLGGPEWSPELERHLSHLRTTHLSVSRLAADAAAFCSLPALSLYTCVTTNILLHSYISVNLFGSDAQFAGRANTLPLGSVSATLRLLAASCAGSRLLSSGQQLHQTLTEAGWPDQTPQTGRLALHLLLERTRRPPAFDVWGLFVVEKRNILSLLSFVLTYFVIMMQMNVG</sequence>
<keyword evidence="5 6" id="KW-0472">Membrane</keyword>
<name>A0A6A4VJE0_AMPAM</name>
<evidence type="ECO:0000313" key="8">
    <source>
        <dbReference type="EMBL" id="KAF0293219.1"/>
    </source>
</evidence>
<keyword evidence="2" id="KW-1003">Cell membrane</keyword>
<dbReference type="GO" id="GO:0050909">
    <property type="term" value="P:sensory perception of taste"/>
    <property type="evidence" value="ECO:0007669"/>
    <property type="project" value="InterPro"/>
</dbReference>
<evidence type="ECO:0000256" key="4">
    <source>
        <dbReference type="ARBA" id="ARBA00022989"/>
    </source>
</evidence>
<dbReference type="AlphaFoldDB" id="A0A6A4VJE0"/>
<feature type="transmembrane region" description="Helical" evidence="6">
    <location>
        <begin position="434"/>
        <end position="453"/>
    </location>
</feature>
<dbReference type="GO" id="GO:0005886">
    <property type="term" value="C:plasma membrane"/>
    <property type="evidence" value="ECO:0007669"/>
    <property type="project" value="UniProtKB-SubCell"/>
</dbReference>
<keyword evidence="7" id="KW-0732">Signal</keyword>
<evidence type="ECO:0000313" key="9">
    <source>
        <dbReference type="Proteomes" id="UP000440578"/>
    </source>
</evidence>
<gene>
    <name evidence="8" type="ORF">FJT64_008877</name>
</gene>
<keyword evidence="3 6" id="KW-0812">Transmembrane</keyword>
<feature type="signal peptide" evidence="7">
    <location>
        <begin position="1"/>
        <end position="22"/>
    </location>
</feature>
<keyword evidence="9" id="KW-1185">Reference proteome</keyword>
<dbReference type="Proteomes" id="UP000440578">
    <property type="component" value="Unassembled WGS sequence"/>
</dbReference>
<evidence type="ECO:0000256" key="3">
    <source>
        <dbReference type="ARBA" id="ARBA00022692"/>
    </source>
</evidence>
<evidence type="ECO:0000256" key="7">
    <source>
        <dbReference type="SAM" id="SignalP"/>
    </source>
</evidence>
<dbReference type="InterPro" id="IPR013604">
    <property type="entry name" value="7TM_chemorcpt"/>
</dbReference>
<evidence type="ECO:0000256" key="1">
    <source>
        <dbReference type="ARBA" id="ARBA00004651"/>
    </source>
</evidence>
<feature type="transmembrane region" description="Helical" evidence="6">
    <location>
        <begin position="64"/>
        <end position="86"/>
    </location>
</feature>
<evidence type="ECO:0000256" key="2">
    <source>
        <dbReference type="ARBA" id="ARBA00022475"/>
    </source>
</evidence>
<evidence type="ECO:0000256" key="5">
    <source>
        <dbReference type="ARBA" id="ARBA00023136"/>
    </source>
</evidence>
<reference evidence="8 9" key="1">
    <citation type="submission" date="2019-07" db="EMBL/GenBank/DDBJ databases">
        <title>Draft genome assembly of a fouling barnacle, Amphibalanus amphitrite (Darwin, 1854): The first reference genome for Thecostraca.</title>
        <authorList>
            <person name="Kim W."/>
        </authorList>
    </citation>
    <scope>NUCLEOTIDE SEQUENCE [LARGE SCALE GENOMIC DNA]</scope>
    <source>
        <strain evidence="8">SNU_AA5</strain>
        <tissue evidence="8">Soma without cirri and trophi</tissue>
    </source>
</reference>
<organism evidence="8 9">
    <name type="scientific">Amphibalanus amphitrite</name>
    <name type="common">Striped barnacle</name>
    <name type="synonym">Balanus amphitrite</name>
    <dbReference type="NCBI Taxonomy" id="1232801"/>
    <lineage>
        <taxon>Eukaryota</taxon>
        <taxon>Metazoa</taxon>
        <taxon>Ecdysozoa</taxon>
        <taxon>Arthropoda</taxon>
        <taxon>Crustacea</taxon>
        <taxon>Multicrustacea</taxon>
        <taxon>Cirripedia</taxon>
        <taxon>Thoracica</taxon>
        <taxon>Thoracicalcarea</taxon>
        <taxon>Balanomorpha</taxon>
        <taxon>Balanoidea</taxon>
        <taxon>Balanidae</taxon>
        <taxon>Amphibalaninae</taxon>
        <taxon>Amphibalanus</taxon>
    </lineage>
</organism>
<feature type="transmembrane region" description="Helical" evidence="6">
    <location>
        <begin position="167"/>
        <end position="195"/>
    </location>
</feature>
<protein>
    <submittedName>
        <fullName evidence="8">Uncharacterized protein</fullName>
    </submittedName>
</protein>
<comment type="caution">
    <text evidence="8">The sequence shown here is derived from an EMBL/GenBank/DDBJ whole genome shotgun (WGS) entry which is preliminary data.</text>
</comment>
<dbReference type="Pfam" id="PF08395">
    <property type="entry name" value="7tm_7"/>
    <property type="match status" value="1"/>
</dbReference>
<proteinExistence type="predicted"/>
<keyword evidence="4 6" id="KW-1133">Transmembrane helix</keyword>
<evidence type="ECO:0000256" key="6">
    <source>
        <dbReference type="SAM" id="Phobius"/>
    </source>
</evidence>
<feature type="transmembrane region" description="Helical" evidence="6">
    <location>
        <begin position="120"/>
        <end position="141"/>
    </location>
</feature>
<feature type="chain" id="PRO_5025483855" evidence="7">
    <location>
        <begin position="23"/>
        <end position="454"/>
    </location>
</feature>